<gene>
    <name evidence="2" type="ORF">NDU88_001478</name>
</gene>
<dbReference type="AlphaFoldDB" id="A0AAV7M8B4"/>
<comment type="caution">
    <text evidence="2">The sequence shown here is derived from an EMBL/GenBank/DDBJ whole genome shotgun (WGS) entry which is preliminary data.</text>
</comment>
<accession>A0AAV7M8B4</accession>
<reference evidence="2" key="1">
    <citation type="journal article" date="2022" name="bioRxiv">
        <title>Sequencing and chromosome-scale assembly of the giantPleurodeles waltlgenome.</title>
        <authorList>
            <person name="Brown T."/>
            <person name="Elewa A."/>
            <person name="Iarovenko S."/>
            <person name="Subramanian E."/>
            <person name="Araus A.J."/>
            <person name="Petzold A."/>
            <person name="Susuki M."/>
            <person name="Suzuki K.-i.T."/>
            <person name="Hayashi T."/>
            <person name="Toyoda A."/>
            <person name="Oliveira C."/>
            <person name="Osipova E."/>
            <person name="Leigh N.D."/>
            <person name="Simon A."/>
            <person name="Yun M.H."/>
        </authorList>
    </citation>
    <scope>NUCLEOTIDE SEQUENCE</scope>
    <source>
        <strain evidence="2">20211129_DDA</strain>
        <tissue evidence="2">Liver</tissue>
    </source>
</reference>
<evidence type="ECO:0000313" key="3">
    <source>
        <dbReference type="Proteomes" id="UP001066276"/>
    </source>
</evidence>
<evidence type="ECO:0000256" key="1">
    <source>
        <dbReference type="SAM" id="MobiDB-lite"/>
    </source>
</evidence>
<organism evidence="2 3">
    <name type="scientific">Pleurodeles waltl</name>
    <name type="common">Iberian ribbed newt</name>
    <dbReference type="NCBI Taxonomy" id="8319"/>
    <lineage>
        <taxon>Eukaryota</taxon>
        <taxon>Metazoa</taxon>
        <taxon>Chordata</taxon>
        <taxon>Craniata</taxon>
        <taxon>Vertebrata</taxon>
        <taxon>Euteleostomi</taxon>
        <taxon>Amphibia</taxon>
        <taxon>Batrachia</taxon>
        <taxon>Caudata</taxon>
        <taxon>Salamandroidea</taxon>
        <taxon>Salamandridae</taxon>
        <taxon>Pleurodelinae</taxon>
        <taxon>Pleurodeles</taxon>
    </lineage>
</organism>
<proteinExistence type="predicted"/>
<dbReference type="Proteomes" id="UP001066276">
    <property type="component" value="Chromosome 10"/>
</dbReference>
<dbReference type="EMBL" id="JANPWB010000014">
    <property type="protein sequence ID" value="KAJ1096335.1"/>
    <property type="molecule type" value="Genomic_DNA"/>
</dbReference>
<protein>
    <submittedName>
        <fullName evidence="2">Uncharacterized protein</fullName>
    </submittedName>
</protein>
<name>A0AAV7M8B4_PLEWA</name>
<keyword evidence="3" id="KW-1185">Reference proteome</keyword>
<evidence type="ECO:0000313" key="2">
    <source>
        <dbReference type="EMBL" id="KAJ1096335.1"/>
    </source>
</evidence>
<feature type="region of interest" description="Disordered" evidence="1">
    <location>
        <begin position="28"/>
        <end position="131"/>
    </location>
</feature>
<feature type="compositionally biased region" description="Basic residues" evidence="1">
    <location>
        <begin position="35"/>
        <end position="44"/>
    </location>
</feature>
<sequence length="131" mass="14014">MSPVKRVDCVTIYNCFGCDTHGVHSEAAGICPKPRGSRGGHLRHSASPLGHGGTQSSHAPRQGVGRTSRRARLSRSRASGQKQRRSFTTAPPSAVLPQDERRLPNASETLGGHQIPLKRRWGASRSDVASG</sequence>